<organism evidence="3 4">
    <name type="scientific">Nakamurella multipartita (strain ATCC 700099 / DSM 44233 / CIP 104796 / JCM 9543 / NBRC 105858 / Y-104)</name>
    <name type="common">Microsphaera multipartita</name>
    <dbReference type="NCBI Taxonomy" id="479431"/>
    <lineage>
        <taxon>Bacteria</taxon>
        <taxon>Bacillati</taxon>
        <taxon>Actinomycetota</taxon>
        <taxon>Actinomycetes</taxon>
        <taxon>Nakamurellales</taxon>
        <taxon>Nakamurellaceae</taxon>
        <taxon>Nakamurella</taxon>
    </lineage>
</organism>
<evidence type="ECO:0000256" key="1">
    <source>
        <dbReference type="SAM" id="MobiDB-lite"/>
    </source>
</evidence>
<dbReference type="InterPro" id="IPR025323">
    <property type="entry name" value="DUF4229"/>
</dbReference>
<proteinExistence type="predicted"/>
<accession>C8XAH7</accession>
<reference evidence="3 4" key="2">
    <citation type="journal article" date="2010" name="Stand. Genomic Sci.">
        <title>Complete genome sequence of Nakamurella multipartita type strain (Y-104).</title>
        <authorList>
            <person name="Tice H."/>
            <person name="Mayilraj S."/>
            <person name="Sims D."/>
            <person name="Lapidus A."/>
            <person name="Nolan M."/>
            <person name="Lucas S."/>
            <person name="Glavina Del Rio T."/>
            <person name="Copeland A."/>
            <person name="Cheng J.F."/>
            <person name="Meincke L."/>
            <person name="Bruce D."/>
            <person name="Goodwin L."/>
            <person name="Pitluck S."/>
            <person name="Ivanova N."/>
            <person name="Mavromatis K."/>
            <person name="Ovchinnikova G."/>
            <person name="Pati A."/>
            <person name="Chen A."/>
            <person name="Palaniappan K."/>
            <person name="Land M."/>
            <person name="Hauser L."/>
            <person name="Chang Y.J."/>
            <person name="Jeffries C.D."/>
            <person name="Detter J.C."/>
            <person name="Brettin T."/>
            <person name="Rohde M."/>
            <person name="Goker M."/>
            <person name="Bristow J."/>
            <person name="Eisen J.A."/>
            <person name="Markowitz V."/>
            <person name="Hugenholtz P."/>
            <person name="Kyrpides N.C."/>
            <person name="Klenk H.P."/>
            <person name="Chen F."/>
        </authorList>
    </citation>
    <scope>NUCLEOTIDE SEQUENCE [LARGE SCALE GENOMIC DNA]</scope>
    <source>
        <strain evidence="4">ATCC 700099 / DSM 44233 / CIP 104796 / JCM 9543 / NBRC 105858 / Y-104</strain>
    </source>
</reference>
<feature type="transmembrane region" description="Helical" evidence="2">
    <location>
        <begin position="71"/>
        <end position="91"/>
    </location>
</feature>
<keyword evidence="2" id="KW-0812">Transmembrane</keyword>
<sequence>MSSIEPDRPPTTIGAGVPDSDIQAPGVTPGSTPGAGAGRSVGLVGPLLVYTALRLGLIAVITALLMLFMPFIVALLFAIIVQLPLSWLLFAGPRRRVNEAMAASSAQRRAERERLRAALAGDRPAAEGERAS</sequence>
<dbReference type="eggNOG" id="ENOG50348SE">
    <property type="taxonomic scope" value="Bacteria"/>
</dbReference>
<dbReference type="STRING" id="479431.Namu_0932"/>
<dbReference type="Proteomes" id="UP000002218">
    <property type="component" value="Chromosome"/>
</dbReference>
<protein>
    <recommendedName>
        <fullName evidence="5">DUF4229 domain-containing protein</fullName>
    </recommendedName>
</protein>
<feature type="transmembrane region" description="Helical" evidence="2">
    <location>
        <begin position="47"/>
        <end position="65"/>
    </location>
</feature>
<dbReference type="InParanoid" id="C8XAH7"/>
<dbReference type="KEGG" id="nml:Namu_0932"/>
<dbReference type="Pfam" id="PF14012">
    <property type="entry name" value="DUF4229"/>
    <property type="match status" value="1"/>
</dbReference>
<reference evidence="4" key="1">
    <citation type="submission" date="2009-09" db="EMBL/GenBank/DDBJ databases">
        <title>The complete genome of Nakamurella multipartita DSM 44233.</title>
        <authorList>
            <consortium name="US DOE Joint Genome Institute (JGI-PGF)"/>
            <person name="Lucas S."/>
            <person name="Copeland A."/>
            <person name="Lapidus A."/>
            <person name="Glavina del Rio T."/>
            <person name="Dalin E."/>
            <person name="Tice H."/>
            <person name="Bruce D."/>
            <person name="Goodwin L."/>
            <person name="Pitluck S."/>
            <person name="Kyrpides N."/>
            <person name="Mavromatis K."/>
            <person name="Ivanova N."/>
            <person name="Ovchinnikova G."/>
            <person name="Sims D."/>
            <person name="Meincke L."/>
            <person name="Brettin T."/>
            <person name="Detter J.C."/>
            <person name="Han C."/>
            <person name="Larimer F."/>
            <person name="Land M."/>
            <person name="Hauser L."/>
            <person name="Markowitz V."/>
            <person name="Cheng J.-F."/>
            <person name="Hugenholtz P."/>
            <person name="Woyke T."/>
            <person name="Wu D."/>
            <person name="Klenk H.-P."/>
            <person name="Eisen J.A."/>
        </authorList>
    </citation>
    <scope>NUCLEOTIDE SEQUENCE [LARGE SCALE GENOMIC DNA]</scope>
    <source>
        <strain evidence="4">ATCC 700099 / DSM 44233 / CIP 104796 / JCM 9543 / NBRC 105858 / Y-104</strain>
    </source>
</reference>
<gene>
    <name evidence="3" type="ordered locus">Namu_0932</name>
</gene>
<evidence type="ECO:0008006" key="5">
    <source>
        <dbReference type="Google" id="ProtNLM"/>
    </source>
</evidence>
<keyword evidence="2" id="KW-1133">Transmembrane helix</keyword>
<evidence type="ECO:0000313" key="3">
    <source>
        <dbReference type="EMBL" id="ACV77342.1"/>
    </source>
</evidence>
<evidence type="ECO:0000256" key="2">
    <source>
        <dbReference type="SAM" id="Phobius"/>
    </source>
</evidence>
<evidence type="ECO:0000313" key="4">
    <source>
        <dbReference type="Proteomes" id="UP000002218"/>
    </source>
</evidence>
<dbReference type="AlphaFoldDB" id="C8XAH7"/>
<dbReference type="EMBL" id="CP001737">
    <property type="protein sequence ID" value="ACV77342.1"/>
    <property type="molecule type" value="Genomic_DNA"/>
</dbReference>
<dbReference type="RefSeq" id="WP_015746256.1">
    <property type="nucleotide sequence ID" value="NC_013235.1"/>
</dbReference>
<feature type="region of interest" description="Disordered" evidence="1">
    <location>
        <begin position="1"/>
        <end position="35"/>
    </location>
</feature>
<keyword evidence="4" id="KW-1185">Reference proteome</keyword>
<name>C8XAH7_NAKMY</name>
<keyword evidence="2" id="KW-0472">Membrane</keyword>
<dbReference type="HOGENOM" id="CLU_1914815_0_0_11"/>